<keyword evidence="5" id="KW-1185">Reference proteome</keyword>
<gene>
    <name evidence="4" type="ORF">QR685DRAFT_525837</name>
</gene>
<comment type="caution">
    <text evidence="4">The sequence shown here is derived from an EMBL/GenBank/DDBJ whole genome shotgun (WGS) entry which is preliminary data.</text>
</comment>
<dbReference type="SUPFAM" id="SSF48403">
    <property type="entry name" value="Ankyrin repeat"/>
    <property type="match status" value="1"/>
</dbReference>
<dbReference type="InterPro" id="IPR010730">
    <property type="entry name" value="HET"/>
</dbReference>
<dbReference type="Pfam" id="PF06985">
    <property type="entry name" value="HET"/>
    <property type="match status" value="1"/>
</dbReference>
<dbReference type="PROSITE" id="PS50297">
    <property type="entry name" value="ANK_REP_REGION"/>
    <property type="match status" value="2"/>
</dbReference>
<dbReference type="SMART" id="SM00248">
    <property type="entry name" value="ANK"/>
    <property type="match status" value="6"/>
</dbReference>
<sequence>MSQQLHNTEDWEGDKGQEQSCPALPQQIPAATAMSATHMPLPAAPTTGSADKEMPAGVDNTTTSSSVPIQSQKQNLYHSIPLLRGQIRLLQLMPHENEDAAIHCRLFRTPLDSRGTRPYEALSYVWGSGDKPRSIFVNGCDLAVGGNLYAALLHLRDPFIERTIWIDAICINQEDPKEKGHQVQSMAKIYAKATRVIVWLGEEAAGSSQALEEIRTAAGNDQPLEDIQTAAEPSTGQSDDKVEILALLQRPWFQRIWVLQEVAAARHILIKCGSAEVDGYAFCLGLNALNLFDEPRADLRARILSVAYLIRGAIFRPKYATTCQTGNFSLDIRPLHELIEMYHTREATDRRDKVYALLGMSSDNPTAAGLSADYTISWKQLFNKLIHFILSESVSVVLSDDKDIAIVEGKGCVLGAVSSVKKNPTWKDRQDVDVTWRKAPAGTHIFSWTLPTTAKSIQEGDVICLLQGASNPTILRPCNYHWTVVMIAVAPAGDLQGSSTSSFSRDSIKWSDLLQSVALFPHTFQLVWDWDIDPRRQQDQNNHDYSASISVQEHSETELEGCLDAATRLRIVRLALQDGKLDKAAKKYLWEEIAVLERALRSMNTMKRTCLGLEDSTKKIQKKLKTMIVQLNNDKDRWEVLRLATKEGHEMLVKLLLDADKVNLDSEELHESLCLAAENGYEAIVEMLLETGQVDTNRHRRDEETALHLAAVSGHEAVVKLLLDNYKVNPNRQDKSWRTALHDAAKNGNEAIVKLLLASDKVDVNLRCKWGGTALHYATKFVNEAVVKLLLASDKVDVNLRCKMGETALKYAARSGNEAIVKLLLDSGKVDLTSRDDQGKAALDLAKDWGRESVVKLLSLALEEAGLKDKSTSS</sequence>
<reference evidence="4 5" key="1">
    <citation type="submission" date="2023-09" db="EMBL/GenBank/DDBJ databases">
        <title>Multi-omics analysis of a traditional fermented food reveals byproduct-associated fungal strains for waste-to-food upcycling.</title>
        <authorList>
            <consortium name="Lawrence Berkeley National Laboratory"/>
            <person name="Rekdal V.M."/>
            <person name="Villalobos-Escobedo J.M."/>
            <person name="Rodriguez-Valeron N."/>
            <person name="Garcia M.O."/>
            <person name="Vasquez D.P."/>
            <person name="Damayanti I."/>
            <person name="Sorensen P.M."/>
            <person name="Baidoo E.E."/>
            <person name="De Carvalho A.C."/>
            <person name="Riley R."/>
            <person name="Lipzen A."/>
            <person name="He G."/>
            <person name="Yan M."/>
            <person name="Haridas S."/>
            <person name="Daum C."/>
            <person name="Yoshinaga Y."/>
            <person name="Ng V."/>
            <person name="Grigoriev I.V."/>
            <person name="Munk R."/>
            <person name="Nuraida L."/>
            <person name="Wijaya C.H."/>
            <person name="Morales P.-C."/>
            <person name="Keasling J.D."/>
        </authorList>
    </citation>
    <scope>NUCLEOTIDE SEQUENCE [LARGE SCALE GENOMIC DNA]</scope>
    <source>
        <strain evidence="4 5">FGSC 2613</strain>
    </source>
</reference>
<feature type="repeat" description="ANK" evidence="1">
    <location>
        <begin position="804"/>
        <end position="828"/>
    </location>
</feature>
<evidence type="ECO:0000313" key="5">
    <source>
        <dbReference type="Proteomes" id="UP001451303"/>
    </source>
</evidence>
<dbReference type="InterPro" id="IPR052895">
    <property type="entry name" value="HetReg/Transcr_Mod"/>
</dbReference>
<organism evidence="4 5">
    <name type="scientific">Neurospora intermedia</name>
    <dbReference type="NCBI Taxonomy" id="5142"/>
    <lineage>
        <taxon>Eukaryota</taxon>
        <taxon>Fungi</taxon>
        <taxon>Dikarya</taxon>
        <taxon>Ascomycota</taxon>
        <taxon>Pezizomycotina</taxon>
        <taxon>Sordariomycetes</taxon>
        <taxon>Sordariomycetidae</taxon>
        <taxon>Sordariales</taxon>
        <taxon>Sordariaceae</taxon>
        <taxon>Neurospora</taxon>
    </lineage>
</organism>
<evidence type="ECO:0000256" key="2">
    <source>
        <dbReference type="SAM" id="MobiDB-lite"/>
    </source>
</evidence>
<evidence type="ECO:0000313" key="4">
    <source>
        <dbReference type="EMBL" id="KAL0471230.1"/>
    </source>
</evidence>
<dbReference type="InterPro" id="IPR002110">
    <property type="entry name" value="Ankyrin_rpt"/>
</dbReference>
<dbReference type="PANTHER" id="PTHR24148">
    <property type="entry name" value="ANKYRIN REPEAT DOMAIN-CONTAINING PROTEIN 39 HOMOLOG-RELATED"/>
    <property type="match status" value="1"/>
</dbReference>
<dbReference type="Proteomes" id="UP001451303">
    <property type="component" value="Unassembled WGS sequence"/>
</dbReference>
<dbReference type="PROSITE" id="PS50088">
    <property type="entry name" value="ANK_REPEAT"/>
    <property type="match status" value="2"/>
</dbReference>
<name>A0ABR3DEW8_NEUIN</name>
<dbReference type="InterPro" id="IPR036770">
    <property type="entry name" value="Ankyrin_rpt-contain_sf"/>
</dbReference>
<feature type="region of interest" description="Disordered" evidence="2">
    <location>
        <begin position="39"/>
        <end position="70"/>
    </location>
</feature>
<proteinExistence type="predicted"/>
<accession>A0ABR3DEW8</accession>
<feature type="repeat" description="ANK" evidence="1">
    <location>
        <begin position="702"/>
        <end position="725"/>
    </location>
</feature>
<keyword evidence="1" id="KW-0040">ANK repeat</keyword>
<evidence type="ECO:0000256" key="1">
    <source>
        <dbReference type="PROSITE-ProRule" id="PRU00023"/>
    </source>
</evidence>
<dbReference type="Pfam" id="PF12796">
    <property type="entry name" value="Ank_2"/>
    <property type="match status" value="2"/>
</dbReference>
<dbReference type="PANTHER" id="PTHR24148:SF78">
    <property type="entry name" value="HETEROKARYON INCOMPATIBILITY DOMAIN-CONTAINING PROTEIN"/>
    <property type="match status" value="1"/>
</dbReference>
<feature type="compositionally biased region" description="Polar residues" evidence="2">
    <location>
        <begin position="59"/>
        <end position="70"/>
    </location>
</feature>
<feature type="domain" description="Heterokaryon incompatibility" evidence="3">
    <location>
        <begin position="119"/>
        <end position="261"/>
    </location>
</feature>
<feature type="region of interest" description="Disordered" evidence="2">
    <location>
        <begin position="1"/>
        <end position="22"/>
    </location>
</feature>
<evidence type="ECO:0000259" key="3">
    <source>
        <dbReference type="Pfam" id="PF06985"/>
    </source>
</evidence>
<dbReference type="Gene3D" id="1.25.40.20">
    <property type="entry name" value="Ankyrin repeat-containing domain"/>
    <property type="match status" value="3"/>
</dbReference>
<feature type="compositionally biased region" description="Basic and acidic residues" evidence="2">
    <location>
        <begin position="7"/>
        <end position="17"/>
    </location>
</feature>
<protein>
    <submittedName>
        <fullName evidence="4">HET domain-containing protein</fullName>
    </submittedName>
</protein>
<dbReference type="EMBL" id="JAVLET010000004">
    <property type="protein sequence ID" value="KAL0471230.1"/>
    <property type="molecule type" value="Genomic_DNA"/>
</dbReference>